<proteinExistence type="predicted"/>
<dbReference type="EMBL" id="LLXI01001946">
    <property type="protein sequence ID" value="PKY55735.1"/>
    <property type="molecule type" value="Genomic_DNA"/>
</dbReference>
<dbReference type="GO" id="GO:0004812">
    <property type="term" value="F:aminoacyl-tRNA ligase activity"/>
    <property type="evidence" value="ECO:0007669"/>
    <property type="project" value="InterPro"/>
</dbReference>
<organism evidence="1 2">
    <name type="scientific">Rhizophagus irregularis</name>
    <dbReference type="NCBI Taxonomy" id="588596"/>
    <lineage>
        <taxon>Eukaryota</taxon>
        <taxon>Fungi</taxon>
        <taxon>Fungi incertae sedis</taxon>
        <taxon>Mucoromycota</taxon>
        <taxon>Glomeromycotina</taxon>
        <taxon>Glomeromycetes</taxon>
        <taxon>Glomerales</taxon>
        <taxon>Glomeraceae</taxon>
        <taxon>Rhizophagus</taxon>
    </lineage>
</organism>
<dbReference type="GO" id="GO:0005524">
    <property type="term" value="F:ATP binding"/>
    <property type="evidence" value="ECO:0007669"/>
    <property type="project" value="InterPro"/>
</dbReference>
<dbReference type="Gene3D" id="3.30.2320.20">
    <property type="entry name" value="Class I aminoacyl-tRNA synthetases (RS)"/>
    <property type="match status" value="1"/>
</dbReference>
<gene>
    <name evidence="1" type="ORF">RhiirA4_475399</name>
</gene>
<evidence type="ECO:0000313" key="2">
    <source>
        <dbReference type="Proteomes" id="UP000234323"/>
    </source>
</evidence>
<sequence length="133" mass="15131">MFGIKNFLFGNPRFDTCVQKVNSYGHTNFCPGSIESDVELARIPCNDGRRHESGLLQFAHIYHLRSEVNQLLEAARKDKFIKSSLESSVELYVNSPELLHLLQNHDLKSIFTTSDATISSSLEMIENCSFDIY</sequence>
<dbReference type="SUPFAM" id="SSF47323">
    <property type="entry name" value="Anticodon-binding domain of a subclass of class I aminoacyl-tRNA synthetases"/>
    <property type="match status" value="1"/>
</dbReference>
<dbReference type="AlphaFoldDB" id="A0A2I1HA49"/>
<dbReference type="VEuPathDB" id="FungiDB:RhiirA1_467386"/>
<dbReference type="GO" id="GO:0006418">
    <property type="term" value="P:tRNA aminoacylation for protein translation"/>
    <property type="evidence" value="ECO:0007669"/>
    <property type="project" value="InterPro"/>
</dbReference>
<name>A0A2I1HA49_9GLOM</name>
<keyword evidence="2" id="KW-1185">Reference proteome</keyword>
<protein>
    <submittedName>
        <fullName evidence="1">Uncharacterized protein</fullName>
    </submittedName>
</protein>
<reference evidence="1 2" key="1">
    <citation type="submission" date="2015-10" db="EMBL/GenBank/DDBJ databases">
        <title>Genome analyses suggest a sexual origin of heterokaryosis in a supposedly ancient asexual fungus.</title>
        <authorList>
            <person name="Ropars J."/>
            <person name="Sedzielewska K."/>
            <person name="Noel J."/>
            <person name="Charron P."/>
            <person name="Farinelli L."/>
            <person name="Marton T."/>
            <person name="Kruger M."/>
            <person name="Pelin A."/>
            <person name="Brachmann A."/>
            <person name="Corradi N."/>
        </authorList>
    </citation>
    <scope>NUCLEOTIDE SEQUENCE [LARGE SCALE GENOMIC DNA]</scope>
    <source>
        <strain evidence="1 2">A4</strain>
    </source>
</reference>
<comment type="caution">
    <text evidence="1">The sequence shown here is derived from an EMBL/GenBank/DDBJ whole genome shotgun (WGS) entry which is preliminary data.</text>
</comment>
<dbReference type="Proteomes" id="UP000234323">
    <property type="component" value="Unassembled WGS sequence"/>
</dbReference>
<dbReference type="VEuPathDB" id="FungiDB:FUN_013983"/>
<dbReference type="InterPro" id="IPR009080">
    <property type="entry name" value="tRNAsynth_Ia_anticodon-bd"/>
</dbReference>
<evidence type="ECO:0000313" key="1">
    <source>
        <dbReference type="EMBL" id="PKY55735.1"/>
    </source>
</evidence>
<accession>A0A2I1HA49</accession>
<dbReference type="VEuPathDB" id="FungiDB:RhiirFUN_010082"/>